<dbReference type="HOGENOM" id="CLU_1427605_0_0_1"/>
<name>F0UGB1_AJEC8</name>
<dbReference type="Proteomes" id="UP000008142">
    <property type="component" value="Unassembled WGS sequence"/>
</dbReference>
<dbReference type="AlphaFoldDB" id="F0UGB1"/>
<gene>
    <name evidence="1" type="ORF">HCEG_04321</name>
</gene>
<protein>
    <submittedName>
        <fullName evidence="1">Predicted protein</fullName>
    </submittedName>
</protein>
<evidence type="ECO:0000313" key="1">
    <source>
        <dbReference type="EMBL" id="EGC45106.1"/>
    </source>
</evidence>
<sequence length="190" mass="21211">MSSTWLHGSTPSGQSGGLVRKEGSQIDFICSGTEVGADFPKLTITIHRESNPGLPKTSTFLGNSSLCSTLYIQNSGCCGLMQESRSPQKNGFMCVGDPFDEWVSAGYELSIPLIPSSNSLNYLQANPGLFIYTWQRRMAKTSIEWEYSQSLVNRIAHEGTTTKPWAQENLRDFNLFIQKEMDEKKYLYTG</sequence>
<organism evidence="2">
    <name type="scientific">Ajellomyces capsulatus (strain H88)</name>
    <name type="common">Darling's disease fungus</name>
    <name type="synonym">Histoplasma capsulatum</name>
    <dbReference type="NCBI Taxonomy" id="544711"/>
    <lineage>
        <taxon>Eukaryota</taxon>
        <taxon>Fungi</taxon>
        <taxon>Dikarya</taxon>
        <taxon>Ascomycota</taxon>
        <taxon>Pezizomycotina</taxon>
        <taxon>Eurotiomycetes</taxon>
        <taxon>Eurotiomycetidae</taxon>
        <taxon>Onygenales</taxon>
        <taxon>Ajellomycetaceae</taxon>
        <taxon>Histoplasma</taxon>
    </lineage>
</organism>
<dbReference type="EMBL" id="DS990638">
    <property type="protein sequence ID" value="EGC45106.1"/>
    <property type="molecule type" value="Genomic_DNA"/>
</dbReference>
<accession>F0UGB1</accession>
<evidence type="ECO:0000313" key="2">
    <source>
        <dbReference type="Proteomes" id="UP000008142"/>
    </source>
</evidence>
<proteinExistence type="predicted"/>
<reference evidence="2" key="1">
    <citation type="submission" date="2008-07" db="EMBL/GenBank/DDBJ databases">
        <title>Annotation of Ajellomyces capsulatus strain H88.</title>
        <authorList>
            <person name="Champion M."/>
            <person name="Cuomo C."/>
            <person name="Ma L.-J."/>
            <person name="Henn M.R."/>
            <person name="Sil A."/>
            <person name="Goldman B."/>
            <person name="Young S.K."/>
            <person name="Kodira C.D."/>
            <person name="Zeng Q."/>
            <person name="Koehrsen M."/>
            <person name="Alvarado L."/>
            <person name="Berlin A."/>
            <person name="Borenstein D."/>
            <person name="Chen Z."/>
            <person name="Engels R."/>
            <person name="Freedman E."/>
            <person name="Gellesch M."/>
            <person name="Goldberg J."/>
            <person name="Griggs A."/>
            <person name="Gujja S."/>
            <person name="Heiman D."/>
            <person name="Hepburn T."/>
            <person name="Howarth C."/>
            <person name="Jen D."/>
            <person name="Larson L."/>
            <person name="Lewis B."/>
            <person name="Mehta T."/>
            <person name="Park D."/>
            <person name="Pearson M."/>
            <person name="Roberts A."/>
            <person name="Saif S."/>
            <person name="Shea T."/>
            <person name="Shenoy N."/>
            <person name="Sisk P."/>
            <person name="Stolte C."/>
            <person name="Sykes S."/>
            <person name="Walk T."/>
            <person name="White J."/>
            <person name="Yandava C."/>
            <person name="Klein B."/>
            <person name="McEwen J.G."/>
            <person name="Puccia R."/>
            <person name="Goldman G.H."/>
            <person name="Felipe M.S."/>
            <person name="Nino-Vega G."/>
            <person name="San-Blas G."/>
            <person name="Taylor J."/>
            <person name="Mendoza L."/>
            <person name="Galagan J."/>
            <person name="Nusbaum C."/>
            <person name="Birren B."/>
        </authorList>
    </citation>
    <scope>NUCLEOTIDE SEQUENCE [LARGE SCALE GENOMIC DNA]</scope>
    <source>
        <strain evidence="2">H88</strain>
    </source>
</reference>